<evidence type="ECO:0000256" key="2">
    <source>
        <dbReference type="ARBA" id="ARBA00022692"/>
    </source>
</evidence>
<comment type="caution">
    <text evidence="9">The sequence shown here is derived from an EMBL/GenBank/DDBJ whole genome shotgun (WGS) entry which is preliminary data.</text>
</comment>
<evidence type="ECO:0000256" key="4">
    <source>
        <dbReference type="ARBA" id="ARBA00023136"/>
    </source>
</evidence>
<comment type="similarity">
    <text evidence="5">Belongs to the SAT4 family.</text>
</comment>
<evidence type="ECO:0000256" key="7">
    <source>
        <dbReference type="SAM" id="Phobius"/>
    </source>
</evidence>
<keyword evidence="10" id="KW-1185">Reference proteome</keyword>
<evidence type="ECO:0000256" key="5">
    <source>
        <dbReference type="ARBA" id="ARBA00038359"/>
    </source>
</evidence>
<keyword evidence="3 7" id="KW-1133">Transmembrane helix</keyword>
<comment type="subcellular location">
    <subcellularLocation>
        <location evidence="1">Membrane</location>
        <topology evidence="1">Multi-pass membrane protein</topology>
    </subcellularLocation>
</comment>
<dbReference type="PANTHER" id="PTHR33048">
    <property type="entry name" value="PTH11-LIKE INTEGRAL MEMBRANE PROTEIN (AFU_ORTHOLOGUE AFUA_5G11245)"/>
    <property type="match status" value="1"/>
</dbReference>
<dbReference type="InterPro" id="IPR049326">
    <property type="entry name" value="Rhodopsin_dom_fungi"/>
</dbReference>
<feature type="transmembrane region" description="Helical" evidence="7">
    <location>
        <begin position="209"/>
        <end position="228"/>
    </location>
</feature>
<evidence type="ECO:0000259" key="8">
    <source>
        <dbReference type="Pfam" id="PF20684"/>
    </source>
</evidence>
<proteinExistence type="inferred from homology"/>
<feature type="region of interest" description="Disordered" evidence="6">
    <location>
        <begin position="326"/>
        <end position="359"/>
    </location>
</feature>
<feature type="transmembrane region" description="Helical" evidence="7">
    <location>
        <begin position="128"/>
        <end position="148"/>
    </location>
</feature>
<feature type="transmembrane region" description="Helical" evidence="7">
    <location>
        <begin position="182"/>
        <end position="202"/>
    </location>
</feature>
<keyword evidence="4 7" id="KW-0472">Membrane</keyword>
<feature type="transmembrane region" description="Helical" evidence="7">
    <location>
        <begin position="248"/>
        <end position="268"/>
    </location>
</feature>
<gene>
    <name evidence="9" type="ORF">BJX66DRAFT_31077</name>
</gene>
<dbReference type="EMBL" id="JBFTWV010000117">
    <property type="protein sequence ID" value="KAL2786469.1"/>
    <property type="molecule type" value="Genomic_DNA"/>
</dbReference>
<feature type="transmembrane region" description="Helical" evidence="7">
    <location>
        <begin position="48"/>
        <end position="71"/>
    </location>
</feature>
<sequence length="359" mass="39580">MESADAYDSISRSGLYTVIWVEYGICTVVMALRAYSQAFVLRKFAADDIVMLGAYIIQGVASVLCTVSTSYGLGSSIANLDYNQIVNVLKYAMISMPFGVIAPLLGRISFILFLLASVITVHKLRRKLLWGLIVLQTIINIIPCILQFTQCDPVEALWNPLQLIARCQGAIVVLRFGYFQGAFNALTDLILILTGLAVVVSLKMRLSNKIVLCVILSLSLLAMIAAILKTVQLRGMNTANFSHAMGLWAIWFLTEGTVVIVTASVPRLRAIIVLGRKGNSTYTPYLTPDGSSGPPPYEERSRKHRSVRTTYLETSLDDVPIYAGTEDRRVMGDREGEREAVMLESGTSLTRSVREREAL</sequence>
<evidence type="ECO:0000256" key="3">
    <source>
        <dbReference type="ARBA" id="ARBA00022989"/>
    </source>
</evidence>
<feature type="compositionally biased region" description="Basic and acidic residues" evidence="6">
    <location>
        <begin position="326"/>
        <end position="341"/>
    </location>
</feature>
<accession>A0ABR4FT77</accession>
<dbReference type="Proteomes" id="UP001610563">
    <property type="component" value="Unassembled WGS sequence"/>
</dbReference>
<dbReference type="Pfam" id="PF20684">
    <property type="entry name" value="Fung_rhodopsin"/>
    <property type="match status" value="1"/>
</dbReference>
<evidence type="ECO:0000313" key="9">
    <source>
        <dbReference type="EMBL" id="KAL2786469.1"/>
    </source>
</evidence>
<dbReference type="PANTHER" id="PTHR33048:SF47">
    <property type="entry name" value="INTEGRAL MEMBRANE PROTEIN-RELATED"/>
    <property type="match status" value="1"/>
</dbReference>
<dbReference type="InterPro" id="IPR052337">
    <property type="entry name" value="SAT4-like"/>
</dbReference>
<keyword evidence="2 7" id="KW-0812">Transmembrane</keyword>
<protein>
    <recommendedName>
        <fullName evidence="8">Rhodopsin domain-containing protein</fullName>
    </recommendedName>
</protein>
<feature type="transmembrane region" description="Helical" evidence="7">
    <location>
        <begin position="91"/>
        <end position="116"/>
    </location>
</feature>
<feature type="domain" description="Rhodopsin" evidence="8">
    <location>
        <begin position="32"/>
        <end position="272"/>
    </location>
</feature>
<name>A0ABR4FT77_9EURO</name>
<evidence type="ECO:0000313" key="10">
    <source>
        <dbReference type="Proteomes" id="UP001610563"/>
    </source>
</evidence>
<evidence type="ECO:0000256" key="1">
    <source>
        <dbReference type="ARBA" id="ARBA00004141"/>
    </source>
</evidence>
<evidence type="ECO:0000256" key="6">
    <source>
        <dbReference type="SAM" id="MobiDB-lite"/>
    </source>
</evidence>
<organism evidence="9 10">
    <name type="scientific">Aspergillus keveii</name>
    <dbReference type="NCBI Taxonomy" id="714993"/>
    <lineage>
        <taxon>Eukaryota</taxon>
        <taxon>Fungi</taxon>
        <taxon>Dikarya</taxon>
        <taxon>Ascomycota</taxon>
        <taxon>Pezizomycotina</taxon>
        <taxon>Eurotiomycetes</taxon>
        <taxon>Eurotiomycetidae</taxon>
        <taxon>Eurotiales</taxon>
        <taxon>Aspergillaceae</taxon>
        <taxon>Aspergillus</taxon>
        <taxon>Aspergillus subgen. Nidulantes</taxon>
    </lineage>
</organism>
<reference evidence="9 10" key="1">
    <citation type="submission" date="2024-07" db="EMBL/GenBank/DDBJ databases">
        <title>Section-level genome sequencing and comparative genomics of Aspergillus sections Usti and Cavernicolus.</title>
        <authorList>
            <consortium name="Lawrence Berkeley National Laboratory"/>
            <person name="Nybo J.L."/>
            <person name="Vesth T.C."/>
            <person name="Theobald S."/>
            <person name="Frisvad J.C."/>
            <person name="Larsen T.O."/>
            <person name="Kjaerboelling I."/>
            <person name="Rothschild-Mancinelli K."/>
            <person name="Lyhne E.K."/>
            <person name="Kogle M.E."/>
            <person name="Barry K."/>
            <person name="Clum A."/>
            <person name="Na H."/>
            <person name="Ledsgaard L."/>
            <person name="Lin J."/>
            <person name="Lipzen A."/>
            <person name="Kuo A."/>
            <person name="Riley R."/>
            <person name="Mondo S."/>
            <person name="Labutti K."/>
            <person name="Haridas S."/>
            <person name="Pangalinan J."/>
            <person name="Salamov A.A."/>
            <person name="Simmons B.A."/>
            <person name="Magnuson J.K."/>
            <person name="Chen J."/>
            <person name="Drula E."/>
            <person name="Henrissat B."/>
            <person name="Wiebenga A."/>
            <person name="Lubbers R.J."/>
            <person name="Gomes A.C."/>
            <person name="Makela M.R."/>
            <person name="Stajich J."/>
            <person name="Grigoriev I.V."/>
            <person name="Mortensen U.H."/>
            <person name="De Vries R.P."/>
            <person name="Baker S.E."/>
            <person name="Andersen M.R."/>
        </authorList>
    </citation>
    <scope>NUCLEOTIDE SEQUENCE [LARGE SCALE GENOMIC DNA]</scope>
    <source>
        <strain evidence="9 10">CBS 209.92</strain>
    </source>
</reference>
<feature type="transmembrane region" description="Helical" evidence="7">
    <location>
        <begin position="15"/>
        <end position="36"/>
    </location>
</feature>
<feature type="region of interest" description="Disordered" evidence="6">
    <location>
        <begin position="284"/>
        <end position="305"/>
    </location>
</feature>